<accession>A0A8J3M462</accession>
<feature type="transmembrane region" description="Helical" evidence="1">
    <location>
        <begin position="35"/>
        <end position="54"/>
    </location>
</feature>
<dbReference type="Gene3D" id="1.10.3730.20">
    <property type="match status" value="1"/>
</dbReference>
<feature type="transmembrane region" description="Helical" evidence="1">
    <location>
        <begin position="94"/>
        <end position="112"/>
    </location>
</feature>
<feature type="transmembrane region" description="Helical" evidence="1">
    <location>
        <begin position="260"/>
        <end position="278"/>
    </location>
</feature>
<keyword evidence="1" id="KW-0472">Membrane</keyword>
<reference evidence="3" key="2">
    <citation type="submission" date="2020-09" db="EMBL/GenBank/DDBJ databases">
        <authorList>
            <person name="Sun Q."/>
            <person name="Kim S."/>
        </authorList>
    </citation>
    <scope>NUCLEOTIDE SEQUENCE</scope>
    <source>
        <strain evidence="3">KCTC 42650</strain>
    </source>
</reference>
<dbReference type="PANTHER" id="PTHR22911">
    <property type="entry name" value="ACYL-MALONYL CONDENSING ENZYME-RELATED"/>
    <property type="match status" value="1"/>
</dbReference>
<organism evidence="3 4">
    <name type="scientific">Seohaeicola zhoushanensis</name>
    <dbReference type="NCBI Taxonomy" id="1569283"/>
    <lineage>
        <taxon>Bacteria</taxon>
        <taxon>Pseudomonadati</taxon>
        <taxon>Pseudomonadota</taxon>
        <taxon>Alphaproteobacteria</taxon>
        <taxon>Rhodobacterales</taxon>
        <taxon>Roseobacteraceae</taxon>
        <taxon>Seohaeicola</taxon>
    </lineage>
</organism>
<dbReference type="EMBL" id="BNCJ01000001">
    <property type="protein sequence ID" value="GHF33713.1"/>
    <property type="molecule type" value="Genomic_DNA"/>
</dbReference>
<dbReference type="RefSeq" id="WP_189678110.1">
    <property type="nucleotide sequence ID" value="NZ_BNCJ01000001.1"/>
</dbReference>
<dbReference type="InterPro" id="IPR000620">
    <property type="entry name" value="EamA_dom"/>
</dbReference>
<feature type="domain" description="EamA" evidence="2">
    <location>
        <begin position="147"/>
        <end position="276"/>
    </location>
</feature>
<feature type="transmembrane region" description="Helical" evidence="1">
    <location>
        <begin position="206"/>
        <end position="227"/>
    </location>
</feature>
<feature type="transmembrane region" description="Helical" evidence="1">
    <location>
        <begin position="234"/>
        <end position="254"/>
    </location>
</feature>
<keyword evidence="1" id="KW-0812">Transmembrane</keyword>
<evidence type="ECO:0000259" key="2">
    <source>
        <dbReference type="Pfam" id="PF00892"/>
    </source>
</evidence>
<reference evidence="3" key="1">
    <citation type="journal article" date="2014" name="Int. J. Syst. Evol. Microbiol.">
        <title>Complete genome sequence of Corynebacterium casei LMG S-19264T (=DSM 44701T), isolated from a smear-ripened cheese.</title>
        <authorList>
            <consortium name="US DOE Joint Genome Institute (JGI-PGF)"/>
            <person name="Walter F."/>
            <person name="Albersmeier A."/>
            <person name="Kalinowski J."/>
            <person name="Ruckert C."/>
        </authorList>
    </citation>
    <scope>NUCLEOTIDE SEQUENCE</scope>
    <source>
        <strain evidence="3">KCTC 42650</strain>
    </source>
</reference>
<dbReference type="PANTHER" id="PTHR22911:SF135">
    <property type="entry name" value="BLR4310 PROTEIN"/>
    <property type="match status" value="1"/>
</dbReference>
<name>A0A8J3M462_9RHOB</name>
<dbReference type="SUPFAM" id="SSF103481">
    <property type="entry name" value="Multidrug resistance efflux transporter EmrE"/>
    <property type="match status" value="2"/>
</dbReference>
<dbReference type="Pfam" id="PF00892">
    <property type="entry name" value="EamA"/>
    <property type="match status" value="2"/>
</dbReference>
<protein>
    <submittedName>
        <fullName evidence="3">Membrane protein</fullName>
    </submittedName>
</protein>
<dbReference type="Proteomes" id="UP000626220">
    <property type="component" value="Unassembled WGS sequence"/>
</dbReference>
<feature type="transmembrane region" description="Helical" evidence="1">
    <location>
        <begin position="66"/>
        <end position="88"/>
    </location>
</feature>
<feature type="transmembrane region" description="Helical" evidence="1">
    <location>
        <begin position="178"/>
        <end position="200"/>
    </location>
</feature>
<sequence>MSGQTSGILYALAGFAIYALHDVFIKLLGGTYSPFQVVFFSVLFAFPLTSLMLIREAEPATLRPVHPWWMAARTLAIVIASGASFYAFSTLPLADTYAILFSMPILVTLLAIPILGERIHLHRGIAILMGLIGVVIVLRPGDSALTLGHLAALVGASCSALGAVIVRRTSRDERPVTLLLYPMLATFAVMGAMLPVVYHPMEGRDFAMSAAIAAMAFAGMLLMIMAYKRAEAALVAPMQYSQMIWAVIYGWMIFGEWPGPSTLIGVSLIIASGLYIVFRETRAGASRTTPVLETRSRAGTPGIPRVSLALRLLNLKR</sequence>
<feature type="transmembrane region" description="Helical" evidence="1">
    <location>
        <begin position="147"/>
        <end position="166"/>
    </location>
</feature>
<evidence type="ECO:0000313" key="3">
    <source>
        <dbReference type="EMBL" id="GHF33713.1"/>
    </source>
</evidence>
<proteinExistence type="predicted"/>
<feature type="domain" description="EamA" evidence="2">
    <location>
        <begin position="6"/>
        <end position="138"/>
    </location>
</feature>
<gene>
    <name evidence="3" type="ORF">GCM10017056_01410</name>
</gene>
<feature type="transmembrane region" description="Helical" evidence="1">
    <location>
        <begin position="124"/>
        <end position="141"/>
    </location>
</feature>
<evidence type="ECO:0000256" key="1">
    <source>
        <dbReference type="SAM" id="Phobius"/>
    </source>
</evidence>
<keyword evidence="4" id="KW-1185">Reference proteome</keyword>
<evidence type="ECO:0000313" key="4">
    <source>
        <dbReference type="Proteomes" id="UP000626220"/>
    </source>
</evidence>
<comment type="caution">
    <text evidence="3">The sequence shown here is derived from an EMBL/GenBank/DDBJ whole genome shotgun (WGS) entry which is preliminary data.</text>
</comment>
<feature type="transmembrane region" description="Helical" evidence="1">
    <location>
        <begin position="7"/>
        <end position="29"/>
    </location>
</feature>
<dbReference type="InterPro" id="IPR037185">
    <property type="entry name" value="EmrE-like"/>
</dbReference>
<dbReference type="GO" id="GO:0016020">
    <property type="term" value="C:membrane"/>
    <property type="evidence" value="ECO:0007669"/>
    <property type="project" value="InterPro"/>
</dbReference>
<keyword evidence="1" id="KW-1133">Transmembrane helix</keyword>
<dbReference type="AlphaFoldDB" id="A0A8J3M462"/>